<evidence type="ECO:0000256" key="2">
    <source>
        <dbReference type="ARBA" id="ARBA00023015"/>
    </source>
</evidence>
<dbReference type="InterPro" id="IPR013325">
    <property type="entry name" value="RNA_pol_sigma_r2"/>
</dbReference>
<dbReference type="EMBL" id="FOLL01000007">
    <property type="protein sequence ID" value="SFC25414.1"/>
    <property type="molecule type" value="Genomic_DNA"/>
</dbReference>
<evidence type="ECO:0000256" key="4">
    <source>
        <dbReference type="ARBA" id="ARBA00023163"/>
    </source>
</evidence>
<dbReference type="Proteomes" id="UP000199577">
    <property type="component" value="Unassembled WGS sequence"/>
</dbReference>
<dbReference type="InterPro" id="IPR013249">
    <property type="entry name" value="RNA_pol_sigma70_r4_t2"/>
</dbReference>
<feature type="domain" description="RNA polymerase sigma-70 region 2" evidence="5">
    <location>
        <begin position="25"/>
        <end position="90"/>
    </location>
</feature>
<keyword evidence="8" id="KW-1185">Reference proteome</keyword>
<dbReference type="CDD" id="cd06171">
    <property type="entry name" value="Sigma70_r4"/>
    <property type="match status" value="1"/>
</dbReference>
<dbReference type="PANTHER" id="PTHR43133:SF46">
    <property type="entry name" value="RNA POLYMERASE SIGMA-70 FACTOR ECF SUBFAMILY"/>
    <property type="match status" value="1"/>
</dbReference>
<evidence type="ECO:0000313" key="7">
    <source>
        <dbReference type="EMBL" id="SFC25414.1"/>
    </source>
</evidence>
<dbReference type="GO" id="GO:0016987">
    <property type="term" value="F:sigma factor activity"/>
    <property type="evidence" value="ECO:0007669"/>
    <property type="project" value="UniProtKB-KW"/>
</dbReference>
<evidence type="ECO:0000259" key="5">
    <source>
        <dbReference type="Pfam" id="PF04542"/>
    </source>
</evidence>
<evidence type="ECO:0000313" key="8">
    <source>
        <dbReference type="Proteomes" id="UP000199577"/>
    </source>
</evidence>
<name>A0A1I1HN75_9SPHI</name>
<keyword evidence="2" id="KW-0805">Transcription regulation</keyword>
<dbReference type="GO" id="GO:0003677">
    <property type="term" value="F:DNA binding"/>
    <property type="evidence" value="ECO:0007669"/>
    <property type="project" value="InterPro"/>
</dbReference>
<dbReference type="InterPro" id="IPR007627">
    <property type="entry name" value="RNA_pol_sigma70_r2"/>
</dbReference>
<keyword evidence="3" id="KW-0731">Sigma factor</keyword>
<evidence type="ECO:0000259" key="6">
    <source>
        <dbReference type="Pfam" id="PF08281"/>
    </source>
</evidence>
<protein>
    <submittedName>
        <fullName evidence="7">RNA polymerase sigma-70 factor, ECF subfamily</fullName>
    </submittedName>
</protein>
<sequence>MSQNLSDSQLSAALSTGSVDAFGLLYERYHRAVYANVLKLVQRTEYAEDLLQDVFVSLWQNRFKIRSDQSVGGWLFVVSYNKALSFLKKKVNESLEYVGNYEAFEQVVPEESVDEEHYTSQLAMVEEAVNALPARKRQVFRLCRFEGRSKEEVASMMGISPDSVKDYLKQSNRAIRNYIISKYPYGTASLTVFALLAENI</sequence>
<gene>
    <name evidence="7" type="ORF">SAMN05421747_10723</name>
</gene>
<dbReference type="InterPro" id="IPR013324">
    <property type="entry name" value="RNA_pol_sigma_r3/r4-like"/>
</dbReference>
<dbReference type="AlphaFoldDB" id="A0A1I1HN75"/>
<evidence type="ECO:0000256" key="1">
    <source>
        <dbReference type="ARBA" id="ARBA00010641"/>
    </source>
</evidence>
<dbReference type="GO" id="GO:0006352">
    <property type="term" value="P:DNA-templated transcription initiation"/>
    <property type="evidence" value="ECO:0007669"/>
    <property type="project" value="InterPro"/>
</dbReference>
<keyword evidence="4" id="KW-0804">Transcription</keyword>
<dbReference type="Gene3D" id="1.10.10.10">
    <property type="entry name" value="Winged helix-like DNA-binding domain superfamily/Winged helix DNA-binding domain"/>
    <property type="match status" value="1"/>
</dbReference>
<reference evidence="8" key="1">
    <citation type="submission" date="2016-10" db="EMBL/GenBank/DDBJ databases">
        <authorList>
            <person name="Varghese N."/>
            <person name="Submissions S."/>
        </authorList>
    </citation>
    <scope>NUCLEOTIDE SEQUENCE [LARGE SCALE GENOMIC DNA]</scope>
    <source>
        <strain evidence="8">DSM 22900</strain>
    </source>
</reference>
<feature type="domain" description="RNA polymerase sigma factor 70 region 4 type 2" evidence="6">
    <location>
        <begin position="124"/>
        <end position="170"/>
    </location>
</feature>
<proteinExistence type="inferred from homology"/>
<comment type="similarity">
    <text evidence="1">Belongs to the sigma-70 factor family. ECF subfamily.</text>
</comment>
<dbReference type="STRING" id="623281.SAMN05421747_10723"/>
<evidence type="ECO:0000256" key="3">
    <source>
        <dbReference type="ARBA" id="ARBA00023082"/>
    </source>
</evidence>
<dbReference type="Pfam" id="PF08281">
    <property type="entry name" value="Sigma70_r4_2"/>
    <property type="match status" value="1"/>
</dbReference>
<organism evidence="7 8">
    <name type="scientific">Parapedobacter composti</name>
    <dbReference type="NCBI Taxonomy" id="623281"/>
    <lineage>
        <taxon>Bacteria</taxon>
        <taxon>Pseudomonadati</taxon>
        <taxon>Bacteroidota</taxon>
        <taxon>Sphingobacteriia</taxon>
        <taxon>Sphingobacteriales</taxon>
        <taxon>Sphingobacteriaceae</taxon>
        <taxon>Parapedobacter</taxon>
    </lineage>
</organism>
<dbReference type="PANTHER" id="PTHR43133">
    <property type="entry name" value="RNA POLYMERASE ECF-TYPE SIGMA FACTO"/>
    <property type="match status" value="1"/>
</dbReference>
<dbReference type="InterPro" id="IPR036388">
    <property type="entry name" value="WH-like_DNA-bd_sf"/>
</dbReference>
<dbReference type="Gene3D" id="1.10.1740.10">
    <property type="match status" value="1"/>
</dbReference>
<accession>A0A1I1HN75</accession>
<dbReference type="InterPro" id="IPR039425">
    <property type="entry name" value="RNA_pol_sigma-70-like"/>
</dbReference>
<dbReference type="InterPro" id="IPR014284">
    <property type="entry name" value="RNA_pol_sigma-70_dom"/>
</dbReference>
<dbReference type="Pfam" id="PF04542">
    <property type="entry name" value="Sigma70_r2"/>
    <property type="match status" value="1"/>
</dbReference>
<dbReference type="RefSeq" id="WP_170845685.1">
    <property type="nucleotide sequence ID" value="NZ_FOLL01000007.1"/>
</dbReference>
<dbReference type="SUPFAM" id="SSF88659">
    <property type="entry name" value="Sigma3 and sigma4 domains of RNA polymerase sigma factors"/>
    <property type="match status" value="1"/>
</dbReference>
<dbReference type="SUPFAM" id="SSF88946">
    <property type="entry name" value="Sigma2 domain of RNA polymerase sigma factors"/>
    <property type="match status" value="1"/>
</dbReference>
<dbReference type="NCBIfam" id="TIGR02937">
    <property type="entry name" value="sigma70-ECF"/>
    <property type="match status" value="1"/>
</dbReference>